<feature type="transmembrane region" description="Helical" evidence="1">
    <location>
        <begin position="77"/>
        <end position="95"/>
    </location>
</feature>
<dbReference type="InterPro" id="IPR050879">
    <property type="entry name" value="Acyltransferase_3"/>
</dbReference>
<gene>
    <name evidence="3" type="ORF">DK869_08250</name>
</gene>
<feature type="transmembrane region" description="Helical" evidence="1">
    <location>
        <begin position="211"/>
        <end position="229"/>
    </location>
</feature>
<keyword evidence="1" id="KW-0812">Transmembrane</keyword>
<dbReference type="InterPro" id="IPR002656">
    <property type="entry name" value="Acyl_transf_3_dom"/>
</dbReference>
<sequence>MLRGLAALSVCWAHFLSIKIEVKPIFATIYTFSGPFVRYGVDLFFVISGFVIALNVLENHEKASFKEGLKFLIKRIFRIYPLFWITMIFIIILFHCNGIKTAGLHKIENISHFFLLTTDMPLQNAAWTLPFEQYFYLVMFCFICLFPRKLLLPFFIIWAILHLIILYAYVEHWIHHVPFFLGDNQIFNFFFGLCVAYIFFKIKKHTVMDKYIALCLGILIGGTGFIFTYKKLYGLHFNEWANLFYNGLSPALILYGCIGLEMSNHIQIANLLKKLGDVSYSIYLWHCPILYIFITFYQLRFFSNATHPFLQIAVELILVLIVSFYSYNWIERPFIHLSNRIVRKWL</sequence>
<evidence type="ECO:0000313" key="4">
    <source>
        <dbReference type="Proteomes" id="UP000247565"/>
    </source>
</evidence>
<dbReference type="AlphaFoldDB" id="A0A318MUU6"/>
<protein>
    <recommendedName>
        <fullName evidence="2">Acyltransferase 3 domain-containing protein</fullName>
    </recommendedName>
</protein>
<feature type="transmembrane region" description="Helical" evidence="1">
    <location>
        <begin position="280"/>
        <end position="297"/>
    </location>
</feature>
<proteinExistence type="predicted"/>
<name>A0A318MUU6_9PROT</name>
<dbReference type="Pfam" id="PF01757">
    <property type="entry name" value="Acyl_transf_3"/>
    <property type="match status" value="1"/>
</dbReference>
<feature type="transmembrane region" description="Helical" evidence="1">
    <location>
        <begin position="150"/>
        <end position="170"/>
    </location>
</feature>
<keyword evidence="1" id="KW-0472">Membrane</keyword>
<reference evidence="3 4" key="1">
    <citation type="submission" date="2018-05" db="EMBL/GenBank/DDBJ databases">
        <title>Reference genomes for bee gut microbiota database.</title>
        <authorList>
            <person name="Ellegaard K.M."/>
        </authorList>
    </citation>
    <scope>NUCLEOTIDE SEQUENCE [LARGE SCALE GENOMIC DNA]</scope>
    <source>
        <strain evidence="3 4">ESL0284</strain>
    </source>
</reference>
<dbReference type="PANTHER" id="PTHR23028:SF53">
    <property type="entry name" value="ACYL_TRANSF_3 DOMAIN-CONTAINING PROTEIN"/>
    <property type="match status" value="1"/>
</dbReference>
<feature type="transmembrane region" description="Helical" evidence="1">
    <location>
        <begin position="125"/>
        <end position="145"/>
    </location>
</feature>
<comment type="caution">
    <text evidence="3">The sequence shown here is derived from an EMBL/GenBank/DDBJ whole genome shotgun (WGS) entry which is preliminary data.</text>
</comment>
<feature type="transmembrane region" description="Helical" evidence="1">
    <location>
        <begin position="309"/>
        <end position="330"/>
    </location>
</feature>
<evidence type="ECO:0000259" key="2">
    <source>
        <dbReference type="Pfam" id="PF01757"/>
    </source>
</evidence>
<feature type="transmembrane region" description="Helical" evidence="1">
    <location>
        <begin position="176"/>
        <end position="199"/>
    </location>
</feature>
<keyword evidence="1" id="KW-1133">Transmembrane helix</keyword>
<accession>A0A318MUU6</accession>
<dbReference type="GO" id="GO:0016747">
    <property type="term" value="F:acyltransferase activity, transferring groups other than amino-acyl groups"/>
    <property type="evidence" value="ECO:0007669"/>
    <property type="project" value="InterPro"/>
</dbReference>
<dbReference type="GO" id="GO:0000271">
    <property type="term" value="P:polysaccharide biosynthetic process"/>
    <property type="evidence" value="ECO:0007669"/>
    <property type="project" value="TreeGrafter"/>
</dbReference>
<feature type="domain" description="Acyltransferase 3" evidence="2">
    <location>
        <begin position="2"/>
        <end position="326"/>
    </location>
</feature>
<feature type="transmembrane region" description="Helical" evidence="1">
    <location>
        <begin position="241"/>
        <end position="260"/>
    </location>
</feature>
<keyword evidence="4" id="KW-1185">Reference proteome</keyword>
<dbReference type="Proteomes" id="UP000247565">
    <property type="component" value="Unassembled WGS sequence"/>
</dbReference>
<organism evidence="3 4">
    <name type="scientific">Commensalibacter melissae</name>
    <dbReference type="NCBI Taxonomy" id="2070537"/>
    <lineage>
        <taxon>Bacteria</taxon>
        <taxon>Pseudomonadati</taxon>
        <taxon>Pseudomonadota</taxon>
        <taxon>Alphaproteobacteria</taxon>
        <taxon>Acetobacterales</taxon>
        <taxon>Acetobacteraceae</taxon>
    </lineage>
</organism>
<evidence type="ECO:0000256" key="1">
    <source>
        <dbReference type="SAM" id="Phobius"/>
    </source>
</evidence>
<feature type="transmembrane region" description="Helical" evidence="1">
    <location>
        <begin position="37"/>
        <end position="57"/>
    </location>
</feature>
<dbReference type="EMBL" id="QGLT01000005">
    <property type="protein sequence ID" value="PXY98948.1"/>
    <property type="molecule type" value="Genomic_DNA"/>
</dbReference>
<evidence type="ECO:0000313" key="3">
    <source>
        <dbReference type="EMBL" id="PXY98948.1"/>
    </source>
</evidence>
<dbReference type="PANTHER" id="PTHR23028">
    <property type="entry name" value="ACETYLTRANSFERASE"/>
    <property type="match status" value="1"/>
</dbReference>
<dbReference type="GO" id="GO:0016020">
    <property type="term" value="C:membrane"/>
    <property type="evidence" value="ECO:0007669"/>
    <property type="project" value="TreeGrafter"/>
</dbReference>